<accession>A0A915ZME8</accession>
<reference evidence="1" key="1">
    <citation type="submission" date="2020-05" db="EMBL/GenBank/DDBJ databases">
        <authorList>
            <person name="Rincon C."/>
            <person name="Sanders R I."/>
            <person name="Robbins C."/>
            <person name="Chaturvedi A."/>
        </authorList>
    </citation>
    <scope>NUCLEOTIDE SEQUENCE</scope>
    <source>
        <strain evidence="1">CHB12</strain>
    </source>
</reference>
<dbReference type="EMBL" id="CAGKOT010000048">
    <property type="protein sequence ID" value="CAB5383272.1"/>
    <property type="molecule type" value="Genomic_DNA"/>
</dbReference>
<gene>
    <name evidence="1" type="ORF">CHRIB12_LOCUS18342</name>
</gene>
<dbReference type="Proteomes" id="UP000684084">
    <property type="component" value="Unassembled WGS sequence"/>
</dbReference>
<organism evidence="1 2">
    <name type="scientific">Rhizophagus irregularis</name>
    <dbReference type="NCBI Taxonomy" id="588596"/>
    <lineage>
        <taxon>Eukaryota</taxon>
        <taxon>Fungi</taxon>
        <taxon>Fungi incertae sedis</taxon>
        <taxon>Mucoromycota</taxon>
        <taxon>Glomeromycotina</taxon>
        <taxon>Glomeromycetes</taxon>
        <taxon>Glomerales</taxon>
        <taxon>Glomeraceae</taxon>
        <taxon>Rhizophagus</taxon>
    </lineage>
</organism>
<sequence>MPNKITPSYAQKVFFNSNSRRVRRKPPKLCPECKETSDSVKVSSSKVPCEMEYDSSKFTLENLQKLVIFTTQNCDNSNGNNK</sequence>
<evidence type="ECO:0000313" key="1">
    <source>
        <dbReference type="EMBL" id="CAB5383272.1"/>
    </source>
</evidence>
<dbReference type="OrthoDB" id="2350066at2759"/>
<proteinExistence type="predicted"/>
<name>A0A915ZME8_9GLOM</name>
<evidence type="ECO:0000313" key="2">
    <source>
        <dbReference type="Proteomes" id="UP000684084"/>
    </source>
</evidence>
<comment type="caution">
    <text evidence="1">The sequence shown here is derived from an EMBL/GenBank/DDBJ whole genome shotgun (WGS) entry which is preliminary data.</text>
</comment>
<protein>
    <submittedName>
        <fullName evidence="1">Uncharacterized protein</fullName>
    </submittedName>
</protein>
<dbReference type="AlphaFoldDB" id="A0A915ZME8"/>